<organism>
    <name type="scientific">Serpula lacrymans var. lacrymans (strain S7.9)</name>
    <name type="common">Dry rot fungus</name>
    <dbReference type="NCBI Taxonomy" id="578457"/>
    <lineage>
        <taxon>Eukaryota</taxon>
        <taxon>Fungi</taxon>
        <taxon>Dikarya</taxon>
        <taxon>Basidiomycota</taxon>
        <taxon>Agaricomycotina</taxon>
        <taxon>Agaricomycetes</taxon>
        <taxon>Agaricomycetidae</taxon>
        <taxon>Boletales</taxon>
        <taxon>Coniophorineae</taxon>
        <taxon>Serpulaceae</taxon>
        <taxon>Serpula</taxon>
    </lineage>
</organism>
<dbReference type="RefSeq" id="XP_007313559.1">
    <property type="nucleotide sequence ID" value="XM_007313497.1"/>
</dbReference>
<reference evidence="1" key="1">
    <citation type="submission" date="2011-04" db="EMBL/GenBank/DDBJ databases">
        <title>Evolution of plant cell wall degrading machinery underlies the functional diversity of forest fungi.</title>
        <authorList>
            <consortium name="US DOE Joint Genome Institute (JGI-PGF)"/>
            <person name="Eastwood D.C."/>
            <person name="Floudas D."/>
            <person name="Binder M."/>
            <person name="Majcherczyk A."/>
            <person name="Schneider P."/>
            <person name="Aerts A."/>
            <person name="Asiegbu F.O."/>
            <person name="Baker S.E."/>
            <person name="Barry K."/>
            <person name="Bendiksby M."/>
            <person name="Blumentritt M."/>
            <person name="Coutinho P.M."/>
            <person name="Cullen D."/>
            <person name="Cullen D."/>
            <person name="Gathman A."/>
            <person name="Goodell B."/>
            <person name="Henrissat B."/>
            <person name="Ihrmark K."/>
            <person name="Kauserud H."/>
            <person name="Kohler A."/>
            <person name="LaButti K."/>
            <person name="Lapidus A."/>
            <person name="Lavin J.L."/>
            <person name="Lee Y.-H."/>
            <person name="Lindquist E."/>
            <person name="Lilly W."/>
            <person name="Lucas S."/>
            <person name="Morin E."/>
            <person name="Murat C."/>
            <person name="Oguiza J.A."/>
            <person name="Park J."/>
            <person name="Pisabarro A.G."/>
            <person name="Riley R."/>
            <person name="Rosling A."/>
            <person name="Salamov A."/>
            <person name="Schmidt O."/>
            <person name="Schmutz J."/>
            <person name="Skrede I."/>
            <person name="Stenlid J."/>
            <person name="Wiebenga A."/>
            <person name="Xie X."/>
            <person name="Kues U."/>
            <person name="Hibbett D.S."/>
            <person name="Hoffmeister D."/>
            <person name="Hogberg N."/>
            <person name="Martin F."/>
            <person name="Grigoriev I.V."/>
            <person name="Watkinson S.C."/>
        </authorList>
    </citation>
    <scope>NUCLEOTIDE SEQUENCE</scope>
    <source>
        <strain evidence="1">S7.9</strain>
    </source>
</reference>
<dbReference type="EMBL" id="GL945429">
    <property type="protein sequence ID" value="EGO29317.1"/>
    <property type="molecule type" value="Genomic_DNA"/>
</dbReference>
<sequence>MGSVLLMVMVLHSVIAEIFTCLSFMLLSFFSFFVPLKLDSGVFTLLMHLNHL</sequence>
<protein>
    <submittedName>
        <fullName evidence="1">Uncharacterized protein</fullName>
    </submittedName>
</protein>
<gene>
    <name evidence="1" type="ORF">SERLADRAFT_456903</name>
</gene>
<name>F8NJ36_SERL9</name>
<dbReference type="HOGENOM" id="CLU_3088748_0_0_1"/>
<accession>F8NJ36</accession>
<proteinExistence type="predicted"/>
<dbReference type="Proteomes" id="UP000008064">
    <property type="component" value="Unassembled WGS sequence"/>
</dbReference>
<dbReference type="GeneID" id="18817430"/>
<evidence type="ECO:0000313" key="1">
    <source>
        <dbReference type="EMBL" id="EGO29317.1"/>
    </source>
</evidence>
<dbReference type="KEGG" id="sla:SERLADRAFT_456903"/>
<dbReference type="AlphaFoldDB" id="F8NJ36"/>